<comment type="subcellular location">
    <subcellularLocation>
        <location evidence="1">Membrane</location>
        <topology evidence="1">Single-pass type I membrane protein</topology>
    </subcellularLocation>
</comment>
<dbReference type="InterPro" id="IPR054167">
    <property type="entry name" value="Tor_FN3_1st"/>
</dbReference>
<dbReference type="Pfam" id="PF23006">
    <property type="entry name" value="Tor_FN3_1st"/>
    <property type="match status" value="1"/>
</dbReference>
<dbReference type="Pfam" id="PF07714">
    <property type="entry name" value="PK_Tyr_Ser-Thr"/>
    <property type="match status" value="1"/>
</dbReference>
<comment type="catalytic activity">
    <reaction evidence="13">
        <text>L-tyrosyl-[protein] + ATP = O-phospho-L-tyrosyl-[protein] + ADP + H(+)</text>
        <dbReference type="Rhea" id="RHEA:10596"/>
        <dbReference type="Rhea" id="RHEA-COMP:10136"/>
        <dbReference type="Rhea" id="RHEA-COMP:20101"/>
        <dbReference type="ChEBI" id="CHEBI:15378"/>
        <dbReference type="ChEBI" id="CHEBI:30616"/>
        <dbReference type="ChEBI" id="CHEBI:46858"/>
        <dbReference type="ChEBI" id="CHEBI:61978"/>
        <dbReference type="ChEBI" id="CHEBI:456216"/>
        <dbReference type="EC" id="2.7.10.1"/>
    </reaction>
</comment>
<keyword evidence="12" id="KW-0325">Glycoprotein</keyword>
<dbReference type="EMBL" id="CAVLGL010000068">
    <property type="protein sequence ID" value="CAK1584791.1"/>
    <property type="molecule type" value="Genomic_DNA"/>
</dbReference>
<dbReference type="GO" id="GO:0004714">
    <property type="term" value="F:transmembrane receptor protein tyrosine kinase activity"/>
    <property type="evidence" value="ECO:0007669"/>
    <property type="project" value="UniProtKB-EC"/>
</dbReference>
<dbReference type="InterPro" id="IPR020635">
    <property type="entry name" value="Tyr_kinase_cat_dom"/>
</dbReference>
<evidence type="ECO:0000313" key="18">
    <source>
        <dbReference type="EMBL" id="CAK1584791.1"/>
    </source>
</evidence>
<dbReference type="Proteomes" id="UP001314205">
    <property type="component" value="Unassembled WGS sequence"/>
</dbReference>
<dbReference type="GO" id="GO:0005886">
    <property type="term" value="C:plasma membrane"/>
    <property type="evidence" value="ECO:0007669"/>
    <property type="project" value="TreeGrafter"/>
</dbReference>
<evidence type="ECO:0000313" key="19">
    <source>
        <dbReference type="Proteomes" id="UP001314205"/>
    </source>
</evidence>
<sequence>MPKIDIFILFILWEVHIMTCKADDIFNRDLPISYNQTKDLAEMVCFDLFPDENYFSTCQKKFISPHRSISTRPPKVTLKCQTPKTTTFALTPSESWKLVVLVPQDDNISYIDYILMEGSDKIGTIFTLPPRNYTFWTTALNKDGSPSLWLQGPEVKEWKSPEPMKYEIKTEILIHKYKKGSREIAAEFTWNVTDEADTCFHVLNQCKGATPGNYFEKSIQPDDNNSMVIDKLPLGDDCTFNFTGKYGVTQVAYRTPECYEIDGCAPLPEKISNISIEVSESPSGLGWSVRVTWKRPRVTPTHYNTTLYADTVYNIVLPGNATEVVYDEVTGEGLFNVTLVASTESGKAYSSRQGFLPPLEEQSMTIGILVGAAWFSALLFIFIAATVVYFKRRRSDKLSLDYFQGLQDKLCKEGMLEALSGAEAGAGAGAGAGPGVAGDRWEVHWSRLTLHEVVGEGAFGLVRRATLAPAMQVAVKMLKDFPSVDEVRSFRAEIELMKSVGAHPHVVSLVGCCSGRRPLIIAEYCSLGDLLTFLRCSWDVMLSKRNAKYYNNNKDNLEYRNTYLKEKDQKQNKAVANKLYDLQGACDELTLLDLLSFCRQIAMGMEFLASNRVVHRDLAARNVLVTGDKTLKIADFGLSRDIYQENQYKQKSNGKLPVKWMALESLTHRIFTSQSDVWSFGVVMWEVVTVGGAPYPAVAATRLPRLLRAGYRMPRPANCTPQLYEVMMSCWRARPCERPTFSQLHARLDALLAAACADTYLSLDLPADTPPSPTLPATLLRSKRVWERGEIYERPNALSNHYTSPPVTQPT</sequence>
<evidence type="ECO:0000256" key="4">
    <source>
        <dbReference type="ARBA" id="ARBA00022692"/>
    </source>
</evidence>
<evidence type="ECO:0000256" key="9">
    <source>
        <dbReference type="ARBA" id="ARBA00022989"/>
    </source>
</evidence>
<dbReference type="InterPro" id="IPR017441">
    <property type="entry name" value="Protein_kinase_ATP_BS"/>
</dbReference>
<dbReference type="InterPro" id="IPR054166">
    <property type="entry name" value="Tor_FN3_3nd"/>
</dbReference>
<dbReference type="CDD" id="cd00192">
    <property type="entry name" value="PTKc"/>
    <property type="match status" value="1"/>
</dbReference>
<evidence type="ECO:0000256" key="6">
    <source>
        <dbReference type="ARBA" id="ARBA00022741"/>
    </source>
</evidence>
<feature type="chain" id="PRO_5043819076" description="receptor protein-tyrosine kinase" evidence="16">
    <location>
        <begin position="23"/>
        <end position="811"/>
    </location>
</feature>
<evidence type="ECO:0000256" key="15">
    <source>
        <dbReference type="SAM" id="Phobius"/>
    </source>
</evidence>
<evidence type="ECO:0000256" key="8">
    <source>
        <dbReference type="ARBA" id="ARBA00022840"/>
    </source>
</evidence>
<evidence type="ECO:0000256" key="10">
    <source>
        <dbReference type="ARBA" id="ARBA00023136"/>
    </source>
</evidence>
<keyword evidence="19" id="KW-1185">Reference proteome</keyword>
<dbReference type="PROSITE" id="PS50011">
    <property type="entry name" value="PROTEIN_KINASE_DOM"/>
    <property type="match status" value="1"/>
</dbReference>
<keyword evidence="6 14" id="KW-0547">Nucleotide-binding</keyword>
<dbReference type="SUPFAM" id="SSF56112">
    <property type="entry name" value="Protein kinase-like (PK-like)"/>
    <property type="match status" value="1"/>
</dbReference>
<dbReference type="PROSITE" id="PS00107">
    <property type="entry name" value="PROTEIN_KINASE_ATP"/>
    <property type="match status" value="1"/>
</dbReference>
<dbReference type="InterPro" id="IPR011009">
    <property type="entry name" value="Kinase-like_dom_sf"/>
</dbReference>
<dbReference type="InterPro" id="IPR000719">
    <property type="entry name" value="Prot_kinase_dom"/>
</dbReference>
<dbReference type="InterPro" id="IPR049336">
    <property type="entry name" value="Tor_FN3_2nd"/>
</dbReference>
<dbReference type="EC" id="2.7.10.1" evidence="2"/>
<dbReference type="AlphaFoldDB" id="A0AAV1KSP5"/>
<keyword evidence="5 16" id="KW-0732">Signal</keyword>
<dbReference type="InterPro" id="IPR008266">
    <property type="entry name" value="Tyr_kinase_AS"/>
</dbReference>
<evidence type="ECO:0000256" key="5">
    <source>
        <dbReference type="ARBA" id="ARBA00022729"/>
    </source>
</evidence>
<keyword evidence="7" id="KW-0418">Kinase</keyword>
<dbReference type="InterPro" id="IPR001245">
    <property type="entry name" value="Ser-Thr/Tyr_kinase_cat_dom"/>
</dbReference>
<dbReference type="Pfam" id="PF23008">
    <property type="entry name" value="FN3_Tor_3rd"/>
    <property type="match status" value="1"/>
</dbReference>
<evidence type="ECO:0000256" key="3">
    <source>
        <dbReference type="ARBA" id="ARBA00022679"/>
    </source>
</evidence>
<keyword evidence="8 14" id="KW-0067">ATP-binding</keyword>
<reference evidence="18 19" key="1">
    <citation type="submission" date="2023-11" db="EMBL/GenBank/DDBJ databases">
        <authorList>
            <person name="Hedman E."/>
            <person name="Englund M."/>
            <person name="Stromberg M."/>
            <person name="Nyberg Akerstrom W."/>
            <person name="Nylinder S."/>
            <person name="Jareborg N."/>
            <person name="Kallberg Y."/>
            <person name="Kronander E."/>
        </authorList>
    </citation>
    <scope>NUCLEOTIDE SEQUENCE [LARGE SCALE GENOMIC DNA]</scope>
</reference>
<evidence type="ECO:0000259" key="17">
    <source>
        <dbReference type="PROSITE" id="PS50011"/>
    </source>
</evidence>
<keyword evidence="4 15" id="KW-0812">Transmembrane</keyword>
<proteinExistence type="predicted"/>
<dbReference type="InterPro" id="IPR050122">
    <property type="entry name" value="RTK"/>
</dbReference>
<feature type="signal peptide" evidence="16">
    <location>
        <begin position="1"/>
        <end position="22"/>
    </location>
</feature>
<evidence type="ECO:0000256" key="13">
    <source>
        <dbReference type="ARBA" id="ARBA00051243"/>
    </source>
</evidence>
<evidence type="ECO:0000256" key="16">
    <source>
        <dbReference type="SAM" id="SignalP"/>
    </source>
</evidence>
<feature type="domain" description="Protein kinase" evidence="17">
    <location>
        <begin position="448"/>
        <end position="748"/>
    </location>
</feature>
<dbReference type="PANTHER" id="PTHR24416:SF620">
    <property type="entry name" value="TYROSINE-PROTEIN KINASE RECEPTOR TORSO"/>
    <property type="match status" value="1"/>
</dbReference>
<dbReference type="SMART" id="SM00219">
    <property type="entry name" value="TyrKc"/>
    <property type="match status" value="1"/>
</dbReference>
<evidence type="ECO:0000256" key="11">
    <source>
        <dbReference type="ARBA" id="ARBA00023137"/>
    </source>
</evidence>
<dbReference type="Pfam" id="PF21468">
    <property type="entry name" value="Tor_FN3_2nd"/>
    <property type="match status" value="1"/>
</dbReference>
<dbReference type="GO" id="GO:1902533">
    <property type="term" value="P:positive regulation of intracellular signal transduction"/>
    <property type="evidence" value="ECO:0007669"/>
    <property type="project" value="UniProtKB-ARBA"/>
</dbReference>
<keyword evidence="11" id="KW-0829">Tyrosine-protein kinase</keyword>
<feature type="transmembrane region" description="Helical" evidence="15">
    <location>
        <begin position="366"/>
        <end position="390"/>
    </location>
</feature>
<dbReference type="Gene3D" id="1.10.510.10">
    <property type="entry name" value="Transferase(Phosphotransferase) domain 1"/>
    <property type="match status" value="1"/>
</dbReference>
<keyword evidence="3" id="KW-0808">Transferase</keyword>
<dbReference type="PROSITE" id="PS00109">
    <property type="entry name" value="PROTEIN_KINASE_TYR"/>
    <property type="match status" value="1"/>
</dbReference>
<gene>
    <name evidence="18" type="ORF">PARMNEM_LOCUS5967</name>
</gene>
<dbReference type="Gene3D" id="3.30.200.20">
    <property type="entry name" value="Phosphorylase Kinase, domain 1"/>
    <property type="match status" value="1"/>
</dbReference>
<evidence type="ECO:0000256" key="1">
    <source>
        <dbReference type="ARBA" id="ARBA00004479"/>
    </source>
</evidence>
<dbReference type="GO" id="GO:0043235">
    <property type="term" value="C:receptor complex"/>
    <property type="evidence" value="ECO:0007669"/>
    <property type="project" value="TreeGrafter"/>
</dbReference>
<accession>A0AAV1KSP5</accession>
<dbReference type="GO" id="GO:0007169">
    <property type="term" value="P:cell surface receptor protein tyrosine kinase signaling pathway"/>
    <property type="evidence" value="ECO:0007669"/>
    <property type="project" value="TreeGrafter"/>
</dbReference>
<name>A0AAV1KSP5_9NEOP</name>
<evidence type="ECO:0000256" key="14">
    <source>
        <dbReference type="PROSITE-ProRule" id="PRU10141"/>
    </source>
</evidence>
<comment type="caution">
    <text evidence="18">The sequence shown here is derived from an EMBL/GenBank/DDBJ whole genome shotgun (WGS) entry which is preliminary data.</text>
</comment>
<evidence type="ECO:0000256" key="12">
    <source>
        <dbReference type="ARBA" id="ARBA00023180"/>
    </source>
</evidence>
<organism evidence="18 19">
    <name type="scientific">Parnassius mnemosyne</name>
    <name type="common">clouded apollo</name>
    <dbReference type="NCBI Taxonomy" id="213953"/>
    <lineage>
        <taxon>Eukaryota</taxon>
        <taxon>Metazoa</taxon>
        <taxon>Ecdysozoa</taxon>
        <taxon>Arthropoda</taxon>
        <taxon>Hexapoda</taxon>
        <taxon>Insecta</taxon>
        <taxon>Pterygota</taxon>
        <taxon>Neoptera</taxon>
        <taxon>Endopterygota</taxon>
        <taxon>Lepidoptera</taxon>
        <taxon>Glossata</taxon>
        <taxon>Ditrysia</taxon>
        <taxon>Papilionoidea</taxon>
        <taxon>Papilionidae</taxon>
        <taxon>Parnassiinae</taxon>
        <taxon>Parnassini</taxon>
        <taxon>Parnassius</taxon>
        <taxon>Driopa</taxon>
    </lineage>
</organism>
<keyword evidence="10 15" id="KW-0472">Membrane</keyword>
<evidence type="ECO:0000256" key="7">
    <source>
        <dbReference type="ARBA" id="ARBA00022777"/>
    </source>
</evidence>
<dbReference type="FunFam" id="1.10.510.10:FF:000190">
    <property type="entry name" value="Proto-oncogene tyrosine-protein kinase receptor Ret"/>
    <property type="match status" value="1"/>
</dbReference>
<evidence type="ECO:0000256" key="2">
    <source>
        <dbReference type="ARBA" id="ARBA00011902"/>
    </source>
</evidence>
<dbReference type="GO" id="GO:0005524">
    <property type="term" value="F:ATP binding"/>
    <property type="evidence" value="ECO:0007669"/>
    <property type="project" value="UniProtKB-UniRule"/>
</dbReference>
<keyword evidence="9 15" id="KW-1133">Transmembrane helix</keyword>
<dbReference type="PANTHER" id="PTHR24416">
    <property type="entry name" value="TYROSINE-PROTEIN KINASE RECEPTOR"/>
    <property type="match status" value="1"/>
</dbReference>
<feature type="binding site" evidence="14">
    <location>
        <position position="476"/>
    </location>
    <ligand>
        <name>ATP</name>
        <dbReference type="ChEBI" id="CHEBI:30616"/>
    </ligand>
</feature>
<protein>
    <recommendedName>
        <fullName evidence="2">receptor protein-tyrosine kinase</fullName>
        <ecNumber evidence="2">2.7.10.1</ecNumber>
    </recommendedName>
</protein>